<comment type="subunit">
    <text evidence="1">Homodimer.</text>
</comment>
<protein>
    <submittedName>
        <fullName evidence="5">Ureidoglycolate hydrolase</fullName>
    </submittedName>
</protein>
<name>A0A6M1LRA9_9PROT</name>
<evidence type="ECO:0000313" key="6">
    <source>
        <dbReference type="Proteomes" id="UP000475385"/>
    </source>
</evidence>
<keyword evidence="2" id="KW-0659">Purine metabolism</keyword>
<keyword evidence="6" id="KW-1185">Reference proteome</keyword>
<proteinExistence type="predicted"/>
<dbReference type="Gene3D" id="2.60.120.480">
    <property type="entry name" value="Ureidoglycolate hydrolase"/>
    <property type="match status" value="1"/>
</dbReference>
<organism evidence="5 6">
    <name type="scientific">Falsiroseomonas algicola</name>
    <dbReference type="NCBI Taxonomy" id="2716930"/>
    <lineage>
        <taxon>Bacteria</taxon>
        <taxon>Pseudomonadati</taxon>
        <taxon>Pseudomonadota</taxon>
        <taxon>Alphaproteobacteria</taxon>
        <taxon>Acetobacterales</taxon>
        <taxon>Roseomonadaceae</taxon>
        <taxon>Falsiroseomonas</taxon>
    </lineage>
</organism>
<evidence type="ECO:0000256" key="2">
    <source>
        <dbReference type="ARBA" id="ARBA00022631"/>
    </source>
</evidence>
<reference evidence="5 6" key="1">
    <citation type="submission" date="2020-03" db="EMBL/GenBank/DDBJ databases">
        <title>Roseomonas stagni sp. nov., isolated from pond water in Japan.</title>
        <authorList>
            <person name="Furuhata K."/>
            <person name="Miyamoto H."/>
            <person name="Goto K."/>
        </authorList>
    </citation>
    <scope>NUCLEOTIDE SEQUENCE [LARGE SCALE GENOMIC DNA]</scope>
    <source>
        <strain evidence="5 6">PeD5</strain>
    </source>
</reference>
<evidence type="ECO:0000256" key="4">
    <source>
        <dbReference type="ARBA" id="ARBA00047684"/>
    </source>
</evidence>
<dbReference type="InterPro" id="IPR047233">
    <property type="entry name" value="UAH_cupin"/>
</dbReference>
<accession>A0A6M1LRA9</accession>
<dbReference type="Pfam" id="PF04115">
    <property type="entry name" value="Ureidogly_lyase"/>
    <property type="match status" value="1"/>
</dbReference>
<dbReference type="PANTHER" id="PTHR21221:SF1">
    <property type="entry name" value="UREIDOGLYCOLATE LYASE"/>
    <property type="match status" value="1"/>
</dbReference>
<comment type="catalytic activity">
    <reaction evidence="4">
        <text>(S)-ureidoglycolate = urea + glyoxylate</text>
        <dbReference type="Rhea" id="RHEA:11304"/>
        <dbReference type="ChEBI" id="CHEBI:16199"/>
        <dbReference type="ChEBI" id="CHEBI:36655"/>
        <dbReference type="ChEBI" id="CHEBI:57296"/>
        <dbReference type="EC" id="4.3.2.3"/>
    </reaction>
</comment>
<dbReference type="SUPFAM" id="SSF51182">
    <property type="entry name" value="RmlC-like cupins"/>
    <property type="match status" value="1"/>
</dbReference>
<evidence type="ECO:0000256" key="3">
    <source>
        <dbReference type="ARBA" id="ARBA00023239"/>
    </source>
</evidence>
<dbReference type="InterPro" id="IPR011051">
    <property type="entry name" value="RmlC_Cupin_sf"/>
</dbReference>
<dbReference type="PANTHER" id="PTHR21221">
    <property type="entry name" value="UREIDOGLYCOLATE HYDROLASE"/>
    <property type="match status" value="1"/>
</dbReference>
<dbReference type="RefSeq" id="WP_164696424.1">
    <property type="nucleotide sequence ID" value="NZ_JAAIKB010000009.1"/>
</dbReference>
<sequence>MTRRLVLQPLTQAAFAPFGDVVEAPPPGARFSLDQTIGGTDGATQPRLSFSCSEPWALPLEATRMERHNRSSQCFAPMDVAGWVIMVAPDAGGRPEEAGLRAFLARGDQAVNYHRGTWHHPVRALERPGRFAVLMWTTGTTAEDEEWATLAEPVSVHPVEPVSIHPAEPVSIHEG</sequence>
<dbReference type="GO" id="GO:0050385">
    <property type="term" value="F:ureidoglycolate lyase activity"/>
    <property type="evidence" value="ECO:0007669"/>
    <property type="project" value="UniProtKB-EC"/>
</dbReference>
<evidence type="ECO:0000256" key="1">
    <source>
        <dbReference type="ARBA" id="ARBA00011738"/>
    </source>
</evidence>
<gene>
    <name evidence="5" type="ORF">G3576_21160</name>
</gene>
<dbReference type="EMBL" id="JAAIKB010000009">
    <property type="protein sequence ID" value="NGM22539.1"/>
    <property type="molecule type" value="Genomic_DNA"/>
</dbReference>
<dbReference type="AlphaFoldDB" id="A0A6M1LRA9"/>
<evidence type="ECO:0000313" key="5">
    <source>
        <dbReference type="EMBL" id="NGM22539.1"/>
    </source>
</evidence>
<dbReference type="Proteomes" id="UP000475385">
    <property type="component" value="Unassembled WGS sequence"/>
</dbReference>
<comment type="caution">
    <text evidence="5">The sequence shown here is derived from an EMBL/GenBank/DDBJ whole genome shotgun (WGS) entry which is preliminary data.</text>
</comment>
<keyword evidence="3" id="KW-0456">Lyase</keyword>
<keyword evidence="5" id="KW-0378">Hydrolase</keyword>
<dbReference type="GO" id="GO:0006144">
    <property type="term" value="P:purine nucleobase metabolic process"/>
    <property type="evidence" value="ECO:0007669"/>
    <property type="project" value="UniProtKB-KW"/>
</dbReference>
<dbReference type="InterPro" id="IPR007247">
    <property type="entry name" value="Ureidogly_lyase"/>
</dbReference>
<dbReference type="GO" id="GO:0004848">
    <property type="term" value="F:ureidoglycolate hydrolase activity"/>
    <property type="evidence" value="ECO:0007669"/>
    <property type="project" value="InterPro"/>
</dbReference>
<dbReference type="GO" id="GO:0000256">
    <property type="term" value="P:allantoin catabolic process"/>
    <property type="evidence" value="ECO:0007669"/>
    <property type="project" value="InterPro"/>
</dbReference>
<dbReference type="CDD" id="cd20298">
    <property type="entry name" value="cupin_UAH"/>
    <property type="match status" value="1"/>
</dbReference>
<dbReference type="InterPro" id="IPR024060">
    <property type="entry name" value="Ureidoglycolate_lyase_dom_sf"/>
</dbReference>